<accession>A0A0A9BWU6</accession>
<dbReference type="AlphaFoldDB" id="A0A0A9BWU6"/>
<organism evidence="1">
    <name type="scientific">Arundo donax</name>
    <name type="common">Giant reed</name>
    <name type="synonym">Donax arundinaceus</name>
    <dbReference type="NCBI Taxonomy" id="35708"/>
    <lineage>
        <taxon>Eukaryota</taxon>
        <taxon>Viridiplantae</taxon>
        <taxon>Streptophyta</taxon>
        <taxon>Embryophyta</taxon>
        <taxon>Tracheophyta</taxon>
        <taxon>Spermatophyta</taxon>
        <taxon>Magnoliopsida</taxon>
        <taxon>Liliopsida</taxon>
        <taxon>Poales</taxon>
        <taxon>Poaceae</taxon>
        <taxon>PACMAD clade</taxon>
        <taxon>Arundinoideae</taxon>
        <taxon>Arundineae</taxon>
        <taxon>Arundo</taxon>
    </lineage>
</organism>
<name>A0A0A9BWU6_ARUDO</name>
<sequence>MHRPKILQARQRAPHLEDILYSQHVTLVRRHRT</sequence>
<dbReference type="EMBL" id="GBRH01234158">
    <property type="protein sequence ID" value="JAD63737.1"/>
    <property type="molecule type" value="Transcribed_RNA"/>
</dbReference>
<proteinExistence type="predicted"/>
<reference evidence="1" key="1">
    <citation type="submission" date="2014-09" db="EMBL/GenBank/DDBJ databases">
        <authorList>
            <person name="Magalhaes I.L.F."/>
            <person name="Oliveira U."/>
            <person name="Santos F.R."/>
            <person name="Vidigal T.H.D.A."/>
            <person name="Brescovit A.D."/>
            <person name="Santos A.J."/>
        </authorList>
    </citation>
    <scope>NUCLEOTIDE SEQUENCE</scope>
    <source>
        <tissue evidence="1">Shoot tissue taken approximately 20 cm above the soil surface</tissue>
    </source>
</reference>
<protein>
    <submittedName>
        <fullName evidence="1">Uncharacterized protein</fullName>
    </submittedName>
</protein>
<reference evidence="1" key="2">
    <citation type="journal article" date="2015" name="Data Brief">
        <title>Shoot transcriptome of the giant reed, Arundo donax.</title>
        <authorList>
            <person name="Barrero R.A."/>
            <person name="Guerrero F.D."/>
            <person name="Moolhuijzen P."/>
            <person name="Goolsby J.A."/>
            <person name="Tidwell J."/>
            <person name="Bellgard S.E."/>
            <person name="Bellgard M.I."/>
        </authorList>
    </citation>
    <scope>NUCLEOTIDE SEQUENCE</scope>
    <source>
        <tissue evidence="1">Shoot tissue taken approximately 20 cm above the soil surface</tissue>
    </source>
</reference>
<evidence type="ECO:0000313" key="1">
    <source>
        <dbReference type="EMBL" id="JAD63737.1"/>
    </source>
</evidence>